<dbReference type="EMBL" id="PGFG01000001">
    <property type="protein sequence ID" value="PJJ76048.1"/>
    <property type="molecule type" value="Genomic_DNA"/>
</dbReference>
<comment type="caution">
    <text evidence="1">The sequence shown here is derived from an EMBL/GenBank/DDBJ whole genome shotgun (WGS) entry which is preliminary data.</text>
</comment>
<dbReference type="AlphaFoldDB" id="A0A2M9CW68"/>
<dbReference type="Proteomes" id="UP000230000">
    <property type="component" value="Unassembled WGS sequence"/>
</dbReference>
<evidence type="ECO:0000313" key="1">
    <source>
        <dbReference type="EMBL" id="PJJ76048.1"/>
    </source>
</evidence>
<reference evidence="1 2" key="1">
    <citation type="submission" date="2017-11" db="EMBL/GenBank/DDBJ databases">
        <title>Genomic Encyclopedia of Archaeal and Bacterial Type Strains, Phase II (KMG-II): From Individual Species to Whole Genera.</title>
        <authorList>
            <person name="Goeker M."/>
        </authorList>
    </citation>
    <scope>NUCLEOTIDE SEQUENCE [LARGE SCALE GENOMIC DNA]</scope>
    <source>
        <strain evidence="1 2">DSM 27268</strain>
    </source>
</reference>
<proteinExistence type="predicted"/>
<sequence length="55" mass="6646">MERLKVSTARFENRSGDKNYNLSVIDKLSRKAAEEGQMQLRFMNKRNLFYTYMHK</sequence>
<evidence type="ECO:0000313" key="2">
    <source>
        <dbReference type="Proteomes" id="UP000230000"/>
    </source>
</evidence>
<accession>A0A2M9CW68</accession>
<organism evidence="1 2">
    <name type="scientific">Thermoflavifilum aggregans</name>
    <dbReference type="NCBI Taxonomy" id="454188"/>
    <lineage>
        <taxon>Bacteria</taxon>
        <taxon>Pseudomonadati</taxon>
        <taxon>Bacteroidota</taxon>
        <taxon>Chitinophagia</taxon>
        <taxon>Chitinophagales</taxon>
        <taxon>Chitinophagaceae</taxon>
        <taxon>Thermoflavifilum</taxon>
    </lineage>
</organism>
<name>A0A2M9CW68_9BACT</name>
<gene>
    <name evidence="1" type="ORF">BXY57_1647</name>
</gene>
<protein>
    <submittedName>
        <fullName evidence="1">Uncharacterized protein</fullName>
    </submittedName>
</protein>
<keyword evidence="2" id="KW-1185">Reference proteome</keyword>